<evidence type="ECO:0000256" key="5">
    <source>
        <dbReference type="ARBA" id="ARBA00023136"/>
    </source>
</evidence>
<organism evidence="7 8">
    <name type="scientific">Pleomassaria siparia CBS 279.74</name>
    <dbReference type="NCBI Taxonomy" id="1314801"/>
    <lineage>
        <taxon>Eukaryota</taxon>
        <taxon>Fungi</taxon>
        <taxon>Dikarya</taxon>
        <taxon>Ascomycota</taxon>
        <taxon>Pezizomycotina</taxon>
        <taxon>Dothideomycetes</taxon>
        <taxon>Pleosporomycetidae</taxon>
        <taxon>Pleosporales</taxon>
        <taxon>Pleomassariaceae</taxon>
        <taxon>Pleomassaria</taxon>
    </lineage>
</organism>
<keyword evidence="5 6" id="KW-0472">Membrane</keyword>
<proteinExistence type="inferred from homology"/>
<comment type="similarity">
    <text evidence="2">Belongs to the CorA metal ion transporter (MIT) (TC 1.A.35) family.</text>
</comment>
<accession>A0A6G1JRJ5</accession>
<dbReference type="InterPro" id="IPR002523">
    <property type="entry name" value="MgTranspt_CorA/ZnTranspt_ZntB"/>
</dbReference>
<reference evidence="7" key="1">
    <citation type="journal article" date="2020" name="Stud. Mycol.">
        <title>101 Dothideomycetes genomes: a test case for predicting lifestyles and emergence of pathogens.</title>
        <authorList>
            <person name="Haridas S."/>
            <person name="Albert R."/>
            <person name="Binder M."/>
            <person name="Bloem J."/>
            <person name="Labutti K."/>
            <person name="Salamov A."/>
            <person name="Andreopoulos B."/>
            <person name="Baker S."/>
            <person name="Barry K."/>
            <person name="Bills G."/>
            <person name="Bluhm B."/>
            <person name="Cannon C."/>
            <person name="Castanera R."/>
            <person name="Culley D."/>
            <person name="Daum C."/>
            <person name="Ezra D."/>
            <person name="Gonzalez J."/>
            <person name="Henrissat B."/>
            <person name="Kuo A."/>
            <person name="Liang C."/>
            <person name="Lipzen A."/>
            <person name="Lutzoni F."/>
            <person name="Magnuson J."/>
            <person name="Mondo S."/>
            <person name="Nolan M."/>
            <person name="Ohm R."/>
            <person name="Pangilinan J."/>
            <person name="Park H.-J."/>
            <person name="Ramirez L."/>
            <person name="Alfaro M."/>
            <person name="Sun H."/>
            <person name="Tritt A."/>
            <person name="Yoshinaga Y."/>
            <person name="Zwiers L.-H."/>
            <person name="Turgeon B."/>
            <person name="Goodwin S."/>
            <person name="Spatafora J."/>
            <person name="Crous P."/>
            <person name="Grigoriev I."/>
        </authorList>
    </citation>
    <scope>NUCLEOTIDE SEQUENCE</scope>
    <source>
        <strain evidence="7">CBS 279.74</strain>
    </source>
</reference>
<evidence type="ECO:0000256" key="1">
    <source>
        <dbReference type="ARBA" id="ARBA00004141"/>
    </source>
</evidence>
<keyword evidence="8" id="KW-1185">Reference proteome</keyword>
<dbReference type="FunFam" id="1.20.58.340:FF:000008">
    <property type="entry name" value="CorA family metal ion transporter"/>
    <property type="match status" value="1"/>
</dbReference>
<dbReference type="GO" id="GO:0010961">
    <property type="term" value="P:intracellular magnesium ion homeostasis"/>
    <property type="evidence" value="ECO:0007669"/>
    <property type="project" value="TreeGrafter"/>
</dbReference>
<gene>
    <name evidence="7" type="ORF">K504DRAFT_463796</name>
</gene>
<dbReference type="GO" id="GO:0000329">
    <property type="term" value="C:fungal-type vacuole membrane"/>
    <property type="evidence" value="ECO:0007669"/>
    <property type="project" value="TreeGrafter"/>
</dbReference>
<keyword evidence="3 6" id="KW-0812">Transmembrane</keyword>
<keyword evidence="4 6" id="KW-1133">Transmembrane helix</keyword>
<dbReference type="Proteomes" id="UP000799428">
    <property type="component" value="Unassembled WGS sequence"/>
</dbReference>
<evidence type="ECO:0000313" key="8">
    <source>
        <dbReference type="Proteomes" id="UP000799428"/>
    </source>
</evidence>
<evidence type="ECO:0000256" key="6">
    <source>
        <dbReference type="SAM" id="Phobius"/>
    </source>
</evidence>
<dbReference type="AlphaFoldDB" id="A0A6G1JRJ5"/>
<evidence type="ECO:0000313" key="7">
    <source>
        <dbReference type="EMBL" id="KAF2703168.1"/>
    </source>
</evidence>
<sequence>MNERQEKTSDILGKLTVLGTIVLPMNVVTGIWGMNCLVPGQDIESLTWFWCITGGLIMFGLMCFLIAKRVYGIV</sequence>
<feature type="transmembrane region" description="Helical" evidence="6">
    <location>
        <begin position="46"/>
        <end position="67"/>
    </location>
</feature>
<dbReference type="OrthoDB" id="29879at2759"/>
<name>A0A6G1JRJ5_9PLEO</name>
<comment type="subcellular location">
    <subcellularLocation>
        <location evidence="1">Membrane</location>
        <topology evidence="1">Multi-pass membrane protein</topology>
    </subcellularLocation>
</comment>
<dbReference type="InterPro" id="IPR045863">
    <property type="entry name" value="CorA_TM1_TM2"/>
</dbReference>
<dbReference type="Pfam" id="PF01544">
    <property type="entry name" value="CorA"/>
    <property type="match status" value="1"/>
</dbReference>
<dbReference type="EMBL" id="MU005789">
    <property type="protein sequence ID" value="KAF2703168.1"/>
    <property type="molecule type" value="Genomic_DNA"/>
</dbReference>
<dbReference type="PANTHER" id="PTHR21535">
    <property type="entry name" value="MAGNESIUM AND COBALT TRANSPORT PROTEIN/MITOCHONDRIAL IMPORT INNER MEMBRANE TRANSLOCASE SUBUNIT TIM8"/>
    <property type="match status" value="1"/>
</dbReference>
<dbReference type="PANTHER" id="PTHR21535:SF51">
    <property type="entry name" value="MANGANESE RESISTANCE PROTEIN MNR2"/>
    <property type="match status" value="1"/>
</dbReference>
<dbReference type="GO" id="GO:0015095">
    <property type="term" value="F:magnesium ion transmembrane transporter activity"/>
    <property type="evidence" value="ECO:0007669"/>
    <property type="project" value="TreeGrafter"/>
</dbReference>
<protein>
    <submittedName>
        <fullName evidence="7">Cora family metal ion transporter</fullName>
    </submittedName>
</protein>
<evidence type="ECO:0000256" key="2">
    <source>
        <dbReference type="ARBA" id="ARBA00009765"/>
    </source>
</evidence>
<feature type="transmembrane region" description="Helical" evidence="6">
    <location>
        <begin position="12"/>
        <end position="34"/>
    </location>
</feature>
<evidence type="ECO:0000256" key="4">
    <source>
        <dbReference type="ARBA" id="ARBA00022989"/>
    </source>
</evidence>
<dbReference type="SUPFAM" id="SSF144083">
    <property type="entry name" value="Magnesium transport protein CorA, transmembrane region"/>
    <property type="match status" value="1"/>
</dbReference>
<dbReference type="Gene3D" id="1.20.58.340">
    <property type="entry name" value="Magnesium transport protein CorA, transmembrane region"/>
    <property type="match status" value="1"/>
</dbReference>
<evidence type="ECO:0000256" key="3">
    <source>
        <dbReference type="ARBA" id="ARBA00022692"/>
    </source>
</evidence>